<reference evidence="10" key="1">
    <citation type="journal article" date="2019" name="Int. J. Syst. Evol. Microbiol.">
        <title>The Global Catalogue of Microorganisms (GCM) 10K type strain sequencing project: providing services to taxonomists for standard genome sequencing and annotation.</title>
        <authorList>
            <consortium name="The Broad Institute Genomics Platform"/>
            <consortium name="The Broad Institute Genome Sequencing Center for Infectious Disease"/>
            <person name="Wu L."/>
            <person name="Ma J."/>
        </authorList>
    </citation>
    <scope>NUCLEOTIDE SEQUENCE [LARGE SCALE GENOMIC DNA]</scope>
    <source>
        <strain evidence="10">IBRC 10765</strain>
    </source>
</reference>
<comment type="similarity">
    <text evidence="2 7">Belongs to the FlgA family.</text>
</comment>
<dbReference type="PANTHER" id="PTHR36307:SF1">
    <property type="entry name" value="FLAGELLA BASAL BODY P-RING FORMATION PROTEIN FLGA"/>
    <property type="match status" value="1"/>
</dbReference>
<evidence type="ECO:0000313" key="10">
    <source>
        <dbReference type="Proteomes" id="UP001595617"/>
    </source>
</evidence>
<dbReference type="NCBIfam" id="TIGR03170">
    <property type="entry name" value="flgA_cterm"/>
    <property type="match status" value="1"/>
</dbReference>
<keyword evidence="7" id="KW-1005">Bacterial flagellum biogenesis</keyword>
<proteinExistence type="inferred from homology"/>
<keyword evidence="9" id="KW-0969">Cilium</keyword>
<evidence type="ECO:0000256" key="7">
    <source>
        <dbReference type="RuleBase" id="RU362063"/>
    </source>
</evidence>
<organism evidence="9 10">
    <name type="scientific">Saccharospirillum mangrovi</name>
    <dbReference type="NCBI Taxonomy" id="2161747"/>
    <lineage>
        <taxon>Bacteria</taxon>
        <taxon>Pseudomonadati</taxon>
        <taxon>Pseudomonadota</taxon>
        <taxon>Gammaproteobacteria</taxon>
        <taxon>Oceanospirillales</taxon>
        <taxon>Saccharospirillaceae</taxon>
        <taxon>Saccharospirillum</taxon>
    </lineage>
</organism>
<dbReference type="Pfam" id="PF17656">
    <property type="entry name" value="ChapFlgA_N"/>
    <property type="match status" value="1"/>
</dbReference>
<evidence type="ECO:0000259" key="8">
    <source>
        <dbReference type="SMART" id="SM00858"/>
    </source>
</evidence>
<evidence type="ECO:0000256" key="6">
    <source>
        <dbReference type="ARBA" id="ARBA00025643"/>
    </source>
</evidence>
<comment type="subcellular location">
    <subcellularLocation>
        <location evidence="1 7">Periplasm</location>
    </subcellularLocation>
</comment>
<protein>
    <recommendedName>
        <fullName evidence="3 7">Flagella basal body P-ring formation protein FlgA</fullName>
    </recommendedName>
</protein>
<evidence type="ECO:0000256" key="5">
    <source>
        <dbReference type="ARBA" id="ARBA00022764"/>
    </source>
</evidence>
<keyword evidence="10" id="KW-1185">Reference proteome</keyword>
<dbReference type="CDD" id="cd11614">
    <property type="entry name" value="SAF_CpaB_FlgA_like"/>
    <property type="match status" value="1"/>
</dbReference>
<comment type="caution">
    <text evidence="9">The sequence shown here is derived from an EMBL/GenBank/DDBJ whole genome shotgun (WGS) entry which is preliminary data.</text>
</comment>
<dbReference type="Proteomes" id="UP001595617">
    <property type="component" value="Unassembled WGS sequence"/>
</dbReference>
<comment type="function">
    <text evidence="6 7">Involved in the assembly process of the P-ring formation. It may associate with FlgF on the rod constituting a structure essential for the P-ring assembly or may act as a modulator protein for the P-ring assembly.</text>
</comment>
<dbReference type="Gene3D" id="3.90.1210.10">
    <property type="entry name" value="Antifreeze-like/N-acetylneuraminic acid synthase C-terminal domain"/>
    <property type="match status" value="1"/>
</dbReference>
<dbReference type="EMBL" id="JBHRYR010000003">
    <property type="protein sequence ID" value="MFC3853398.1"/>
    <property type="molecule type" value="Genomic_DNA"/>
</dbReference>
<evidence type="ECO:0000256" key="1">
    <source>
        <dbReference type="ARBA" id="ARBA00004418"/>
    </source>
</evidence>
<dbReference type="SMART" id="SM00858">
    <property type="entry name" value="SAF"/>
    <property type="match status" value="1"/>
</dbReference>
<dbReference type="InterPro" id="IPR041231">
    <property type="entry name" value="FlgA_N"/>
</dbReference>
<keyword evidence="4" id="KW-0732">Signal</keyword>
<dbReference type="RefSeq" id="WP_380696512.1">
    <property type="nucleotide sequence ID" value="NZ_JBHRYR010000003.1"/>
</dbReference>
<dbReference type="PANTHER" id="PTHR36307">
    <property type="entry name" value="FLAGELLA BASAL BODY P-RING FORMATION PROTEIN FLGA"/>
    <property type="match status" value="1"/>
</dbReference>
<feature type="domain" description="SAF" evidence="8">
    <location>
        <begin position="117"/>
        <end position="179"/>
    </location>
</feature>
<accession>A0ABV7ZXZ0</accession>
<gene>
    <name evidence="9" type="primary">flgA</name>
    <name evidence="9" type="ORF">ACFOOG_11190</name>
</gene>
<keyword evidence="9" id="KW-0966">Cell projection</keyword>
<dbReference type="Pfam" id="PF13144">
    <property type="entry name" value="ChapFlgA"/>
    <property type="match status" value="1"/>
</dbReference>
<evidence type="ECO:0000313" key="9">
    <source>
        <dbReference type="EMBL" id="MFC3853398.1"/>
    </source>
</evidence>
<evidence type="ECO:0000256" key="2">
    <source>
        <dbReference type="ARBA" id="ARBA00010474"/>
    </source>
</evidence>
<dbReference type="InterPro" id="IPR013974">
    <property type="entry name" value="SAF"/>
</dbReference>
<name>A0ABV7ZXZ0_9GAMM</name>
<keyword evidence="9" id="KW-0282">Flagellum</keyword>
<dbReference type="InterPro" id="IPR017585">
    <property type="entry name" value="SAF_FlgA"/>
</dbReference>
<keyword evidence="5 7" id="KW-0574">Periplasm</keyword>
<evidence type="ECO:0000256" key="4">
    <source>
        <dbReference type="ARBA" id="ARBA00022729"/>
    </source>
</evidence>
<dbReference type="Gene3D" id="2.30.30.760">
    <property type="match status" value="1"/>
</dbReference>
<evidence type="ECO:0000256" key="3">
    <source>
        <dbReference type="ARBA" id="ARBA00014754"/>
    </source>
</evidence>
<dbReference type="InterPro" id="IPR039246">
    <property type="entry name" value="Flagellar_FlgA"/>
</dbReference>
<sequence>MAQFVTALITFFRVFVAGLSLLLSATHSIALDEDRLQHTLQQYITTSILDHYAQATAENISITINMPNAVRSLDECTAPLEISASRNQWVGNVRLVVSCAGESTWTTYITASVGMHLPVVTLSRSLPRNSVITADDISMQVKNIADEHQGFYLDADAVIGSALARDLGLGYVLHSRVLNAPTLVSRGDAVTIRATGGGISVSMAGTAMMDGTEGRQISVRNNSSGKVLRAWVVDRGLVEVPFTATR</sequence>